<comment type="caution">
    <text evidence="1">The sequence shown here is derived from an EMBL/GenBank/DDBJ whole genome shotgun (WGS) entry which is preliminary data.</text>
</comment>
<dbReference type="AlphaFoldDB" id="A0A448X8W6"/>
<accession>A0A448X8W6</accession>
<gene>
    <name evidence="1" type="ORF">PXEA_LOCUS24559</name>
</gene>
<evidence type="ECO:0000313" key="1">
    <source>
        <dbReference type="EMBL" id="VEL31119.1"/>
    </source>
</evidence>
<proteinExistence type="predicted"/>
<name>A0A448X8W6_9PLAT</name>
<evidence type="ECO:0000313" key="2">
    <source>
        <dbReference type="Proteomes" id="UP000784294"/>
    </source>
</evidence>
<dbReference type="Proteomes" id="UP000784294">
    <property type="component" value="Unassembled WGS sequence"/>
</dbReference>
<dbReference type="EMBL" id="CAAALY010118941">
    <property type="protein sequence ID" value="VEL31119.1"/>
    <property type="molecule type" value="Genomic_DNA"/>
</dbReference>
<reference evidence="1" key="1">
    <citation type="submission" date="2018-11" db="EMBL/GenBank/DDBJ databases">
        <authorList>
            <consortium name="Pathogen Informatics"/>
        </authorList>
    </citation>
    <scope>NUCLEOTIDE SEQUENCE</scope>
</reference>
<protein>
    <submittedName>
        <fullName evidence="1">Uncharacterized protein</fullName>
    </submittedName>
</protein>
<keyword evidence="2" id="KW-1185">Reference proteome</keyword>
<organism evidence="1 2">
    <name type="scientific">Protopolystoma xenopodis</name>
    <dbReference type="NCBI Taxonomy" id="117903"/>
    <lineage>
        <taxon>Eukaryota</taxon>
        <taxon>Metazoa</taxon>
        <taxon>Spiralia</taxon>
        <taxon>Lophotrochozoa</taxon>
        <taxon>Platyhelminthes</taxon>
        <taxon>Monogenea</taxon>
        <taxon>Polyopisthocotylea</taxon>
        <taxon>Polystomatidea</taxon>
        <taxon>Polystomatidae</taxon>
        <taxon>Protopolystoma</taxon>
    </lineage>
</organism>
<sequence>MKREERRQVGGDEMTRIVAVHHPEGIFAQLSVQGRGLVPGETEVVVGQFGDFEAGRRTGNFSSEEVVPRVCWCVCVCVCVCV</sequence>